<dbReference type="Proteomes" id="UP000195072">
    <property type="component" value="Unassembled WGS sequence"/>
</dbReference>
<proteinExistence type="predicted"/>
<sequence length="127" mass="14809">MSLVEVKKCLDNPYEIPETPQDQYNYNIYSGDKTLLTEENYDVNGMYFNVRYIFDDKYKLKAINMVGDENYYFRTMSILSGKYGEPAYAERGSLPNATWNVPAKHISIRLSRVSHTIIRYEPITDAL</sequence>
<dbReference type="EMBL" id="JOOZ01000173">
    <property type="protein sequence ID" value="OUL64538.1"/>
    <property type="molecule type" value="Genomic_DNA"/>
</dbReference>
<reference evidence="1 2" key="1">
    <citation type="submission" date="2014-06" db="EMBL/GenBank/DDBJ databases">
        <authorList>
            <person name="Ju J."/>
            <person name="Zhang J."/>
        </authorList>
    </citation>
    <scope>NUCLEOTIDE SEQUENCE [LARGE SCALE GENOMIC DNA]</scope>
    <source>
        <strain evidence="1">DmL_050</strain>
    </source>
</reference>
<accession>A0A252EDH1</accession>
<gene>
    <name evidence="1" type="ORF">HK16_04470</name>
</gene>
<organism evidence="1 2">
    <name type="scientific">Acetobacter senegalensis</name>
    <dbReference type="NCBI Taxonomy" id="446692"/>
    <lineage>
        <taxon>Bacteria</taxon>
        <taxon>Pseudomonadati</taxon>
        <taxon>Pseudomonadota</taxon>
        <taxon>Alphaproteobacteria</taxon>
        <taxon>Acetobacterales</taxon>
        <taxon>Acetobacteraceae</taxon>
        <taxon>Acetobacter</taxon>
    </lineage>
</organism>
<comment type="caution">
    <text evidence="1">The sequence shown here is derived from an EMBL/GenBank/DDBJ whole genome shotgun (WGS) entry which is preliminary data.</text>
</comment>
<name>A0A252EDH1_9PROT</name>
<evidence type="ECO:0000313" key="2">
    <source>
        <dbReference type="Proteomes" id="UP000195072"/>
    </source>
</evidence>
<protein>
    <submittedName>
        <fullName evidence="1">Uncharacterized protein</fullName>
    </submittedName>
</protein>
<evidence type="ECO:0000313" key="1">
    <source>
        <dbReference type="EMBL" id="OUL64538.1"/>
    </source>
</evidence>
<dbReference type="AlphaFoldDB" id="A0A252EDH1"/>